<evidence type="ECO:0000313" key="2">
    <source>
        <dbReference type="EMBL" id="KAE8148116.1"/>
    </source>
</evidence>
<name>A0A5N6TP27_ASPAV</name>
<dbReference type="Proteomes" id="UP000325780">
    <property type="component" value="Unassembled WGS sequence"/>
</dbReference>
<keyword evidence="3" id="KW-1185">Reference proteome</keyword>
<feature type="compositionally biased region" description="Basic and acidic residues" evidence="1">
    <location>
        <begin position="60"/>
        <end position="75"/>
    </location>
</feature>
<sequence>MSPMPDVISLSDIMRFRRELLVNPLLWTSRHLDAFGCSFQHIDNASTRDLDNGYEAPPQRNDKQESSAEGRTRTSDAEMLATSALPAVKYNILCRFLFHDGSVLNRRRKGPEFSFAGQPVHRPYYTVFYRRNEPNQFNPDVQPLIGYLDYLDVMGRRIRRYMPPTRPGNDHDAVGTRLFAKKLSRVTPAEWTEDPYFLCILLSIAQLQQRLSKDLSALSFFSNHAC</sequence>
<evidence type="ECO:0000256" key="1">
    <source>
        <dbReference type="SAM" id="MobiDB-lite"/>
    </source>
</evidence>
<organism evidence="2 3">
    <name type="scientific">Aspergillus avenaceus</name>
    <dbReference type="NCBI Taxonomy" id="36643"/>
    <lineage>
        <taxon>Eukaryota</taxon>
        <taxon>Fungi</taxon>
        <taxon>Dikarya</taxon>
        <taxon>Ascomycota</taxon>
        <taxon>Pezizomycotina</taxon>
        <taxon>Eurotiomycetes</taxon>
        <taxon>Eurotiomycetidae</taxon>
        <taxon>Eurotiales</taxon>
        <taxon>Aspergillaceae</taxon>
        <taxon>Aspergillus</taxon>
        <taxon>Aspergillus subgen. Circumdati</taxon>
    </lineage>
</organism>
<dbReference type="AlphaFoldDB" id="A0A5N6TP27"/>
<reference evidence="2 3" key="1">
    <citation type="submission" date="2019-04" db="EMBL/GenBank/DDBJ databases">
        <title>Friends and foes A comparative genomics study of 23 Aspergillus species from section Flavi.</title>
        <authorList>
            <consortium name="DOE Joint Genome Institute"/>
            <person name="Kjaerbolling I."/>
            <person name="Vesth T."/>
            <person name="Frisvad J.C."/>
            <person name="Nybo J.L."/>
            <person name="Theobald S."/>
            <person name="Kildgaard S."/>
            <person name="Isbrandt T."/>
            <person name="Kuo A."/>
            <person name="Sato A."/>
            <person name="Lyhne E.K."/>
            <person name="Kogle M.E."/>
            <person name="Wiebenga A."/>
            <person name="Kun R.S."/>
            <person name="Lubbers R.J."/>
            <person name="Makela M.R."/>
            <person name="Barry K."/>
            <person name="Chovatia M."/>
            <person name="Clum A."/>
            <person name="Daum C."/>
            <person name="Haridas S."/>
            <person name="He G."/>
            <person name="LaButti K."/>
            <person name="Lipzen A."/>
            <person name="Mondo S."/>
            <person name="Riley R."/>
            <person name="Salamov A."/>
            <person name="Simmons B.A."/>
            <person name="Magnuson J.K."/>
            <person name="Henrissat B."/>
            <person name="Mortensen U.H."/>
            <person name="Larsen T.O."/>
            <person name="Devries R.P."/>
            <person name="Grigoriev I.V."/>
            <person name="Machida M."/>
            <person name="Baker S.E."/>
            <person name="Andersen M.R."/>
        </authorList>
    </citation>
    <scope>NUCLEOTIDE SEQUENCE [LARGE SCALE GENOMIC DNA]</scope>
    <source>
        <strain evidence="2 3">IBT 18842</strain>
    </source>
</reference>
<dbReference type="EMBL" id="ML742174">
    <property type="protein sequence ID" value="KAE8148116.1"/>
    <property type="molecule type" value="Genomic_DNA"/>
</dbReference>
<feature type="region of interest" description="Disordered" evidence="1">
    <location>
        <begin position="48"/>
        <end position="75"/>
    </location>
</feature>
<proteinExistence type="predicted"/>
<accession>A0A5N6TP27</accession>
<evidence type="ECO:0000313" key="3">
    <source>
        <dbReference type="Proteomes" id="UP000325780"/>
    </source>
</evidence>
<dbReference type="OrthoDB" id="5343483at2759"/>
<gene>
    <name evidence="2" type="ORF">BDV25DRAFT_22533</name>
</gene>
<protein>
    <submittedName>
        <fullName evidence="2">Uncharacterized protein</fullName>
    </submittedName>
</protein>